<evidence type="ECO:0000256" key="2">
    <source>
        <dbReference type="ARBA" id="ARBA00022448"/>
    </source>
</evidence>
<sequence length="419" mass="45933">MFKGLENSTESSVFQSVYTSLLRSSGEPSSRSNNRKQILILIILGSGSFFIAASDALQAPFFPGECYTKGVSFLTCGLIFGAFAITGECRKLLHHRMFAYVTPHTTLRFGLFLTGTTTVLFGVLDKVTSAHEFAIIALFLRIGQAVGVAFSNLSIETLNSNEFDMRWNLVEPSLVTDVAYHKGFIFGSLIGGVLYMCGGYLMPFVIFGSLILLAGLLSIAVLPAPDNYTLMGHAYEIHDGDAVEWTDSFVIASFNALTGFNDVTLAQHLSQFNLSPIGIGSIFMTFRLLRFAFHCFWIRLKDIGLDVSWVSILGITFNIIGLLLIGPVSFIHIGPSLWLIILSLIILAIGISSDDYYRETDPYYKWFNTLPTIAAFIGPVAGGYLIGTIGYRSATESFTFNCSQNLQPSNRGRASVVPL</sequence>
<keyword evidence="4 6" id="KW-1133">Transmembrane helix</keyword>
<dbReference type="eggNOG" id="KOG3764">
    <property type="taxonomic scope" value="Eukaryota"/>
</dbReference>
<evidence type="ECO:0008006" key="9">
    <source>
        <dbReference type="Google" id="ProtNLM"/>
    </source>
</evidence>
<dbReference type="AlphaFoldDB" id="T1KJ09"/>
<evidence type="ECO:0000256" key="1">
    <source>
        <dbReference type="ARBA" id="ARBA00004141"/>
    </source>
</evidence>
<dbReference type="GO" id="GO:0016020">
    <property type="term" value="C:membrane"/>
    <property type="evidence" value="ECO:0007669"/>
    <property type="project" value="UniProtKB-SubCell"/>
</dbReference>
<dbReference type="SUPFAM" id="SSF103473">
    <property type="entry name" value="MFS general substrate transporter"/>
    <property type="match status" value="1"/>
</dbReference>
<comment type="subcellular location">
    <subcellularLocation>
        <location evidence="1">Membrane</location>
        <topology evidence="1">Multi-pass membrane protein</topology>
    </subcellularLocation>
</comment>
<dbReference type="STRING" id="32264.T1KJ09"/>
<feature type="transmembrane region" description="Helical" evidence="6">
    <location>
        <begin position="337"/>
        <end position="357"/>
    </location>
</feature>
<keyword evidence="5 6" id="KW-0472">Membrane</keyword>
<keyword evidence="8" id="KW-1185">Reference proteome</keyword>
<reference evidence="7" key="2">
    <citation type="submission" date="2015-06" db="UniProtKB">
        <authorList>
            <consortium name="EnsemblMetazoa"/>
        </authorList>
    </citation>
    <scope>IDENTIFICATION</scope>
</reference>
<name>T1KJ09_TETUR</name>
<organism evidence="7 8">
    <name type="scientific">Tetranychus urticae</name>
    <name type="common">Two-spotted spider mite</name>
    <dbReference type="NCBI Taxonomy" id="32264"/>
    <lineage>
        <taxon>Eukaryota</taxon>
        <taxon>Metazoa</taxon>
        <taxon>Ecdysozoa</taxon>
        <taxon>Arthropoda</taxon>
        <taxon>Chelicerata</taxon>
        <taxon>Arachnida</taxon>
        <taxon>Acari</taxon>
        <taxon>Acariformes</taxon>
        <taxon>Trombidiformes</taxon>
        <taxon>Prostigmata</taxon>
        <taxon>Eleutherengona</taxon>
        <taxon>Raphignathae</taxon>
        <taxon>Tetranychoidea</taxon>
        <taxon>Tetranychidae</taxon>
        <taxon>Tetranychus</taxon>
    </lineage>
</organism>
<feature type="transmembrane region" description="Helical" evidence="6">
    <location>
        <begin position="106"/>
        <end position="124"/>
    </location>
</feature>
<dbReference type="HOGENOM" id="CLU_028639_2_0_1"/>
<dbReference type="EMBL" id="CAEY01000115">
    <property type="status" value="NOT_ANNOTATED_CDS"/>
    <property type="molecule type" value="Genomic_DNA"/>
</dbReference>
<evidence type="ECO:0000313" key="7">
    <source>
        <dbReference type="EnsemblMetazoa" id="tetur12g03300.1"/>
    </source>
</evidence>
<feature type="transmembrane region" description="Helical" evidence="6">
    <location>
        <begin position="204"/>
        <end position="224"/>
    </location>
</feature>
<dbReference type="Proteomes" id="UP000015104">
    <property type="component" value="Unassembled WGS sequence"/>
</dbReference>
<protein>
    <recommendedName>
        <fullName evidence="9">Major facilitator superfamily (MFS) profile domain-containing protein</fullName>
    </recommendedName>
</protein>
<dbReference type="EnsemblMetazoa" id="tetur12g03300.1">
    <property type="protein sequence ID" value="tetur12g03300.1"/>
    <property type="gene ID" value="tetur12g03300"/>
</dbReference>
<reference evidence="8" key="1">
    <citation type="submission" date="2011-08" db="EMBL/GenBank/DDBJ databases">
        <authorList>
            <person name="Rombauts S."/>
        </authorList>
    </citation>
    <scope>NUCLEOTIDE SEQUENCE</scope>
    <source>
        <strain evidence="8">London</strain>
    </source>
</reference>
<dbReference type="Gene3D" id="1.20.1250.20">
    <property type="entry name" value="MFS general substrate transporter like domains"/>
    <property type="match status" value="1"/>
</dbReference>
<feature type="transmembrane region" description="Helical" evidence="6">
    <location>
        <begin position="38"/>
        <end position="61"/>
    </location>
</feature>
<evidence type="ECO:0000256" key="4">
    <source>
        <dbReference type="ARBA" id="ARBA00022989"/>
    </source>
</evidence>
<evidence type="ECO:0000256" key="5">
    <source>
        <dbReference type="ARBA" id="ARBA00023136"/>
    </source>
</evidence>
<proteinExistence type="predicted"/>
<evidence type="ECO:0000256" key="3">
    <source>
        <dbReference type="ARBA" id="ARBA00022692"/>
    </source>
</evidence>
<feature type="transmembrane region" description="Helical" evidence="6">
    <location>
        <begin position="309"/>
        <end position="331"/>
    </location>
</feature>
<accession>T1KJ09</accession>
<dbReference type="InterPro" id="IPR036259">
    <property type="entry name" value="MFS_trans_sf"/>
</dbReference>
<dbReference type="PANTHER" id="PTHR23506">
    <property type="entry name" value="GH10249P"/>
    <property type="match status" value="1"/>
</dbReference>
<dbReference type="GO" id="GO:0022857">
    <property type="term" value="F:transmembrane transporter activity"/>
    <property type="evidence" value="ECO:0007669"/>
    <property type="project" value="TreeGrafter"/>
</dbReference>
<keyword evidence="2" id="KW-0813">Transport</keyword>
<evidence type="ECO:0000313" key="8">
    <source>
        <dbReference type="Proteomes" id="UP000015104"/>
    </source>
</evidence>
<feature type="transmembrane region" description="Helical" evidence="6">
    <location>
        <begin position="67"/>
        <end position="85"/>
    </location>
</feature>
<dbReference type="InterPro" id="IPR050930">
    <property type="entry name" value="MFS_Vesicular_Transporter"/>
</dbReference>
<dbReference type="PANTHER" id="PTHR23506:SF26">
    <property type="entry name" value="MFS-TYPE TRANSPORTER SLC18B1"/>
    <property type="match status" value="1"/>
</dbReference>
<keyword evidence="3 6" id="KW-0812">Transmembrane</keyword>
<evidence type="ECO:0000256" key="6">
    <source>
        <dbReference type="SAM" id="Phobius"/>
    </source>
</evidence>
<feature type="transmembrane region" description="Helical" evidence="6">
    <location>
        <begin position="277"/>
        <end position="297"/>
    </location>
</feature>
<feature type="transmembrane region" description="Helical" evidence="6">
    <location>
        <begin position="369"/>
        <end position="391"/>
    </location>
</feature>